<dbReference type="Proteomes" id="UP000238479">
    <property type="component" value="Chromosome 4"/>
</dbReference>
<proteinExistence type="predicted"/>
<sequence>MSLFSQMFGRNLSFWPPLAKILIGSWSSWIIQPSLKISWSNSKYGAQIKGLKGAIPSYRSTKKPFPLGPLVSNAQFAG</sequence>
<organism evidence="1 2">
    <name type="scientific">Rosa chinensis</name>
    <name type="common">China rose</name>
    <dbReference type="NCBI Taxonomy" id="74649"/>
    <lineage>
        <taxon>Eukaryota</taxon>
        <taxon>Viridiplantae</taxon>
        <taxon>Streptophyta</taxon>
        <taxon>Embryophyta</taxon>
        <taxon>Tracheophyta</taxon>
        <taxon>Spermatophyta</taxon>
        <taxon>Magnoliopsida</taxon>
        <taxon>eudicotyledons</taxon>
        <taxon>Gunneridae</taxon>
        <taxon>Pentapetalae</taxon>
        <taxon>rosids</taxon>
        <taxon>fabids</taxon>
        <taxon>Rosales</taxon>
        <taxon>Rosaceae</taxon>
        <taxon>Rosoideae</taxon>
        <taxon>Rosoideae incertae sedis</taxon>
        <taxon>Rosa</taxon>
    </lineage>
</organism>
<accession>A0A2P6QRZ8</accession>
<reference evidence="1 2" key="1">
    <citation type="journal article" date="2018" name="Nat. Genet.">
        <title>The Rosa genome provides new insights in the design of modern roses.</title>
        <authorList>
            <person name="Bendahmane M."/>
        </authorList>
    </citation>
    <scope>NUCLEOTIDE SEQUENCE [LARGE SCALE GENOMIC DNA]</scope>
    <source>
        <strain evidence="2">cv. Old Blush</strain>
    </source>
</reference>
<dbReference type="AlphaFoldDB" id="A0A2P6QRZ8"/>
<gene>
    <name evidence="1" type="ORF">RchiOBHm_Chr4g0397191</name>
</gene>
<dbReference type="EMBL" id="PDCK01000042">
    <property type="protein sequence ID" value="PRQ36952.1"/>
    <property type="molecule type" value="Genomic_DNA"/>
</dbReference>
<keyword evidence="2" id="KW-1185">Reference proteome</keyword>
<evidence type="ECO:0000313" key="1">
    <source>
        <dbReference type="EMBL" id="PRQ36952.1"/>
    </source>
</evidence>
<evidence type="ECO:0000313" key="2">
    <source>
        <dbReference type="Proteomes" id="UP000238479"/>
    </source>
</evidence>
<comment type="caution">
    <text evidence="1">The sequence shown here is derived from an EMBL/GenBank/DDBJ whole genome shotgun (WGS) entry which is preliminary data.</text>
</comment>
<dbReference type="Gramene" id="PRQ36952">
    <property type="protein sequence ID" value="PRQ36952"/>
    <property type="gene ID" value="RchiOBHm_Chr4g0397191"/>
</dbReference>
<protein>
    <submittedName>
        <fullName evidence="1">Uncharacterized protein</fullName>
    </submittedName>
</protein>
<name>A0A2P6QRZ8_ROSCH</name>